<dbReference type="RefSeq" id="WP_308865564.1">
    <property type="nucleotide sequence ID" value="NZ_JAVHUL010000052.1"/>
</dbReference>
<keyword evidence="2" id="KW-1185">Reference proteome</keyword>
<gene>
    <name evidence="1" type="ORF">RBU60_13390</name>
</gene>
<name>A0ABU1A4I2_9FLAO</name>
<reference evidence="1 2" key="1">
    <citation type="submission" date="2023-08" db="EMBL/GenBank/DDBJ databases">
        <title>Mesonia sp. MT50, isolated from deep-sea sediment of the Mariana Trench.</title>
        <authorList>
            <person name="Fu H."/>
        </authorList>
    </citation>
    <scope>NUCLEOTIDE SEQUENCE [LARGE SCALE GENOMIC DNA]</scope>
    <source>
        <strain evidence="1 2">MT50</strain>
    </source>
</reference>
<comment type="caution">
    <text evidence="1">The sequence shown here is derived from an EMBL/GenBank/DDBJ whole genome shotgun (WGS) entry which is preliminary data.</text>
</comment>
<evidence type="ECO:0000313" key="1">
    <source>
        <dbReference type="EMBL" id="MDQ7918567.1"/>
    </source>
</evidence>
<evidence type="ECO:0000313" key="2">
    <source>
        <dbReference type="Proteomes" id="UP001230915"/>
    </source>
</evidence>
<accession>A0ABU1A4I2</accession>
<protein>
    <submittedName>
        <fullName evidence="1">Uncharacterized protein</fullName>
    </submittedName>
</protein>
<dbReference type="EMBL" id="JAVHUL010000052">
    <property type="protein sequence ID" value="MDQ7918567.1"/>
    <property type="molecule type" value="Genomic_DNA"/>
</dbReference>
<dbReference type="Proteomes" id="UP001230915">
    <property type="component" value="Unassembled WGS sequence"/>
</dbReference>
<organism evidence="1 2">
    <name type="scientific">Mesonia profundi</name>
    <dbReference type="NCBI Taxonomy" id="3070998"/>
    <lineage>
        <taxon>Bacteria</taxon>
        <taxon>Pseudomonadati</taxon>
        <taxon>Bacteroidota</taxon>
        <taxon>Flavobacteriia</taxon>
        <taxon>Flavobacteriales</taxon>
        <taxon>Flavobacteriaceae</taxon>
        <taxon>Mesonia</taxon>
    </lineage>
</organism>
<proteinExistence type="predicted"/>
<sequence>MPVKDYNLKIELKALNLQVDSIAMADTYIYRNKENLSKLQD</sequence>